<sequence>MTKNYHLLLTVLPSILFAQFDPPAGQAGSKAIFKNDPLFKSWATEASVVRGPQDIAASTVVLASVGTAVNATGIADGSGIVSLGDGGTAVLTFAKPITNGSGADFAVFENSFNDTFLELAFVEASSDGINFFRFPATSLTSTATQVGTFGAVDATKINNLAGKYKANYGTPFDISELPDHALLNKDKITHVKIIDVVGTINPLYGTVDSVGNIVNDPYPTNFASGGFDLDAVGVINEFTEVLGTAHLSRSDFQIYPNPTSDFVQIKSREEIKNINVYSITGQKVIVSENEKIDLKNLPAGNYLLEIITAKGKITQKIIKK</sequence>
<dbReference type="Pfam" id="PF18962">
    <property type="entry name" value="Por_Secre_tail"/>
    <property type="match status" value="1"/>
</dbReference>
<evidence type="ECO:0000313" key="4">
    <source>
        <dbReference type="Proteomes" id="UP000185839"/>
    </source>
</evidence>
<dbReference type="NCBIfam" id="TIGR04183">
    <property type="entry name" value="Por_Secre_tail"/>
    <property type="match status" value="1"/>
</dbReference>
<reference evidence="4" key="1">
    <citation type="submission" date="2017-01" db="EMBL/GenBank/DDBJ databases">
        <authorList>
            <person name="Varghese N."/>
            <person name="Submissions S."/>
        </authorList>
    </citation>
    <scope>NUCLEOTIDE SEQUENCE [LARGE SCALE GENOMIC DNA]</scope>
    <source>
        <strain evidence="4">DSM 23145</strain>
    </source>
</reference>
<evidence type="ECO:0000259" key="2">
    <source>
        <dbReference type="Pfam" id="PF18962"/>
    </source>
</evidence>
<dbReference type="InterPro" id="IPR026444">
    <property type="entry name" value="Secre_tail"/>
</dbReference>
<gene>
    <name evidence="3" type="ORF">SAMN05421789_102278</name>
</gene>
<dbReference type="OrthoDB" id="866189at2"/>
<keyword evidence="4" id="KW-1185">Reference proteome</keyword>
<proteinExistence type="predicted"/>
<accession>A0A1N7JR78</accession>
<dbReference type="AlphaFoldDB" id="A0A1N7JR78"/>
<dbReference type="RefSeq" id="WP_076385345.1">
    <property type="nucleotide sequence ID" value="NZ_FTOI01000002.1"/>
</dbReference>
<evidence type="ECO:0000256" key="1">
    <source>
        <dbReference type="ARBA" id="ARBA00022729"/>
    </source>
</evidence>
<dbReference type="Proteomes" id="UP000185839">
    <property type="component" value="Unassembled WGS sequence"/>
</dbReference>
<organism evidence="3 4">
    <name type="scientific">Kaistella chaponensis</name>
    <dbReference type="NCBI Taxonomy" id="713588"/>
    <lineage>
        <taxon>Bacteria</taxon>
        <taxon>Pseudomonadati</taxon>
        <taxon>Bacteroidota</taxon>
        <taxon>Flavobacteriia</taxon>
        <taxon>Flavobacteriales</taxon>
        <taxon>Weeksellaceae</taxon>
        <taxon>Chryseobacterium group</taxon>
        <taxon>Kaistella</taxon>
    </lineage>
</organism>
<evidence type="ECO:0000313" key="3">
    <source>
        <dbReference type="EMBL" id="SIS51815.1"/>
    </source>
</evidence>
<name>A0A1N7JR78_9FLAO</name>
<dbReference type="STRING" id="713588.SAMN05421789_102278"/>
<keyword evidence="1" id="KW-0732">Signal</keyword>
<feature type="domain" description="Secretion system C-terminal sorting" evidence="2">
    <location>
        <begin position="254"/>
        <end position="318"/>
    </location>
</feature>
<dbReference type="EMBL" id="FTOI01000002">
    <property type="protein sequence ID" value="SIS51815.1"/>
    <property type="molecule type" value="Genomic_DNA"/>
</dbReference>
<protein>
    <submittedName>
        <fullName evidence="3">Por secretion system C-terminal sorting domain-containing protein</fullName>
    </submittedName>
</protein>